<organism evidence="6 7">
    <name type="scientific">[Torrubiella] hemipterigena</name>
    <dbReference type="NCBI Taxonomy" id="1531966"/>
    <lineage>
        <taxon>Eukaryota</taxon>
        <taxon>Fungi</taxon>
        <taxon>Dikarya</taxon>
        <taxon>Ascomycota</taxon>
        <taxon>Pezizomycotina</taxon>
        <taxon>Sordariomycetes</taxon>
        <taxon>Hypocreomycetidae</taxon>
        <taxon>Hypocreales</taxon>
        <taxon>Clavicipitaceae</taxon>
        <taxon>Clavicipitaceae incertae sedis</taxon>
        <taxon>'Torrubiella' clade</taxon>
    </lineage>
</organism>
<feature type="region of interest" description="Disordered" evidence="4">
    <location>
        <begin position="77"/>
        <end position="110"/>
    </location>
</feature>
<dbReference type="PANTHER" id="PTHR31001">
    <property type="entry name" value="UNCHARACTERIZED TRANSCRIPTIONAL REGULATORY PROTEIN"/>
    <property type="match status" value="1"/>
</dbReference>
<keyword evidence="2" id="KW-0479">Metal-binding</keyword>
<dbReference type="CDD" id="cd12148">
    <property type="entry name" value="fungal_TF_MHR"/>
    <property type="match status" value="1"/>
</dbReference>
<evidence type="ECO:0000256" key="4">
    <source>
        <dbReference type="SAM" id="MobiDB-lite"/>
    </source>
</evidence>
<keyword evidence="3" id="KW-0539">Nucleus</keyword>
<dbReference type="InterPro" id="IPR001138">
    <property type="entry name" value="Zn2Cys6_DnaBD"/>
</dbReference>
<dbReference type="GO" id="GO:0000981">
    <property type="term" value="F:DNA-binding transcription factor activity, RNA polymerase II-specific"/>
    <property type="evidence" value="ECO:0007669"/>
    <property type="project" value="InterPro"/>
</dbReference>
<dbReference type="GO" id="GO:0003677">
    <property type="term" value="F:DNA binding"/>
    <property type="evidence" value="ECO:0007669"/>
    <property type="project" value="InterPro"/>
</dbReference>
<dbReference type="SUPFAM" id="SSF57701">
    <property type="entry name" value="Zn2/Cys6 DNA-binding domain"/>
    <property type="match status" value="1"/>
</dbReference>
<dbReference type="EMBL" id="CDHN01000002">
    <property type="protein sequence ID" value="CEJ89637.1"/>
    <property type="molecule type" value="Genomic_DNA"/>
</dbReference>
<protein>
    <recommendedName>
        <fullName evidence="5">Zn(2)-C6 fungal-type domain-containing protein</fullName>
    </recommendedName>
</protein>
<dbReference type="PROSITE" id="PS00463">
    <property type="entry name" value="ZN2_CY6_FUNGAL_1"/>
    <property type="match status" value="1"/>
</dbReference>
<comment type="subcellular location">
    <subcellularLocation>
        <location evidence="1">Nucleus</location>
    </subcellularLocation>
</comment>
<sequence length="684" mass="77215">MDESCSSRPVREYSCLICRQRKVKCDRLDPCSNCVKAEAECSFIAPVRGKRKSKKPTHEGLHAKLRRYERMLEKHGERLQVPSDAASSDADTPSEPCVETPQDLPRGPTSLTVNVSALPNNSLWSSIGAQYTHPDQYDLDSPVEEMETSQETEETLLEWLEGGPRRGPRSTSLRQFYPDSATFSQLRTIYTTQVDPMMKMLHLPSLFATLTPAVESPGSAGRSIEAAIFCFCLATMSTMSENQFSQVYGQTKDSRIYKQRRLARQSLTNARFMENPDLLTFQALCLYLLGIKGAQSYSTYHILCGTVLRLMMKAGLNKDGTSVGLPPFETELRRRLWWHIVQLDFRTSDLLGIKPSADLFGGDVKSPLNIEDEDIWPGMTESPVERNGITSLVLFLVRCDIMDFLKSVAGSKVSETGWEALSNADVPIAGKDQKIAKLEDLLESKYLRYCDPCETLHVFASVVIRSVICRMKVLAHNPKYFAQNNTQLAEADRDIVFTNASKLLEYAALIRNNPDFHKFMWRTSATYMWDTILYALIAARHRKAGPEIERLWHCIGVLISHYPDAFSKSAAAVHAALSKWIPEVWDEYSQAAQAQGLPRPSPPDYIAEMREIRAATMITTRESASQDHPRENNVEMSTALVKPIPEITYEFSDLDTFAADVNEWLQWEQLLAREDPFGNSFSQI</sequence>
<evidence type="ECO:0000259" key="5">
    <source>
        <dbReference type="PROSITE" id="PS50048"/>
    </source>
</evidence>
<dbReference type="Proteomes" id="UP000039046">
    <property type="component" value="Unassembled WGS sequence"/>
</dbReference>
<dbReference type="PANTHER" id="PTHR31001:SF85">
    <property type="entry name" value="ZN(II)2CYS6 TRANSCRIPTION FACTOR (EUROFUNG)"/>
    <property type="match status" value="1"/>
</dbReference>
<dbReference type="GO" id="GO:0005634">
    <property type="term" value="C:nucleus"/>
    <property type="evidence" value="ECO:0007669"/>
    <property type="project" value="UniProtKB-SubCell"/>
</dbReference>
<keyword evidence="7" id="KW-1185">Reference proteome</keyword>
<evidence type="ECO:0000256" key="1">
    <source>
        <dbReference type="ARBA" id="ARBA00004123"/>
    </source>
</evidence>
<evidence type="ECO:0000313" key="6">
    <source>
        <dbReference type="EMBL" id="CEJ89637.1"/>
    </source>
</evidence>
<dbReference type="OrthoDB" id="435881at2759"/>
<evidence type="ECO:0000313" key="7">
    <source>
        <dbReference type="Proteomes" id="UP000039046"/>
    </source>
</evidence>
<dbReference type="HOGENOM" id="CLU_004083_5_3_1"/>
<dbReference type="InterPro" id="IPR036864">
    <property type="entry name" value="Zn2-C6_fun-type_DNA-bd_sf"/>
</dbReference>
<name>A0A0A1TIV1_9HYPO</name>
<dbReference type="InterPro" id="IPR050613">
    <property type="entry name" value="Sec_Metabolite_Reg"/>
</dbReference>
<proteinExistence type="predicted"/>
<dbReference type="Pfam" id="PF04082">
    <property type="entry name" value="Fungal_trans"/>
    <property type="match status" value="1"/>
</dbReference>
<dbReference type="CDD" id="cd00067">
    <property type="entry name" value="GAL4"/>
    <property type="match status" value="1"/>
</dbReference>
<dbReference type="GO" id="GO:0006351">
    <property type="term" value="P:DNA-templated transcription"/>
    <property type="evidence" value="ECO:0007669"/>
    <property type="project" value="InterPro"/>
</dbReference>
<dbReference type="Gene3D" id="4.10.240.10">
    <property type="entry name" value="Zn(2)-C6 fungal-type DNA-binding domain"/>
    <property type="match status" value="1"/>
</dbReference>
<dbReference type="InterPro" id="IPR007219">
    <property type="entry name" value="XnlR_reg_dom"/>
</dbReference>
<dbReference type="GO" id="GO:0008270">
    <property type="term" value="F:zinc ion binding"/>
    <property type="evidence" value="ECO:0007669"/>
    <property type="project" value="InterPro"/>
</dbReference>
<feature type="domain" description="Zn(2)-C6 fungal-type" evidence="5">
    <location>
        <begin position="14"/>
        <end position="43"/>
    </location>
</feature>
<dbReference type="AlphaFoldDB" id="A0A0A1TIV1"/>
<dbReference type="STRING" id="1531966.A0A0A1TIV1"/>
<dbReference type="PROSITE" id="PS50048">
    <property type="entry name" value="ZN2_CY6_FUNGAL_2"/>
    <property type="match status" value="1"/>
</dbReference>
<dbReference type="SMART" id="SM00066">
    <property type="entry name" value="GAL4"/>
    <property type="match status" value="1"/>
</dbReference>
<gene>
    <name evidence="6" type="ORF">VHEMI05469</name>
</gene>
<evidence type="ECO:0000256" key="2">
    <source>
        <dbReference type="ARBA" id="ARBA00022723"/>
    </source>
</evidence>
<evidence type="ECO:0000256" key="3">
    <source>
        <dbReference type="ARBA" id="ARBA00023242"/>
    </source>
</evidence>
<accession>A0A0A1TIV1</accession>
<dbReference type="Pfam" id="PF00172">
    <property type="entry name" value="Zn_clus"/>
    <property type="match status" value="1"/>
</dbReference>
<reference evidence="6 7" key="1">
    <citation type="journal article" date="2015" name="Genome Announc.">
        <title>Draft Genome Sequence and Gene Annotation of the Entomopathogenic Fungus Verticillium hemipterigenum.</title>
        <authorList>
            <person name="Horn F."/>
            <person name="Habel A."/>
            <person name="Scharf D.H."/>
            <person name="Dworschak J."/>
            <person name="Brakhage A.A."/>
            <person name="Guthke R."/>
            <person name="Hertweck C."/>
            <person name="Linde J."/>
        </authorList>
    </citation>
    <scope>NUCLEOTIDE SEQUENCE [LARGE SCALE GENOMIC DNA]</scope>
</reference>